<keyword evidence="1" id="KW-0175">Coiled coil</keyword>
<sequence length="522" mass="58114">MSERKLYTTRKIEHYRLHKLIEQAYDLSREDFEVNCEEDGCAVITIETFIDKPAGISLDIMDSGMTARLSLFPPLNNGEPIDKASVEEFILDEKKLDTDTIDWEAFKKCFQDYSDGNIVYQEIIANGISKEDGTDATYDLYFDIEDKKPKVLADGSVDFKDINNIIMVEKGDVLLRYHKETDGIDGKKVRGEKIPAKKGKKIAIHKGDGVAYKEEQGLYYSDIAGHVTFRNNRLNVNPVYSVKGDVDYSEGNIDFLGTVRISGDVLSGFEVKAKNIVIWGVARDATLIAEEDISVRTGIFSTGSGVTKAGKTVTANFIEGATVYAGTAVIIKNYCYNSKVFCEGEILALSGDGVINGGELYAFSSIEAKKIGFKNSSAFPLHVGVKHSLNEHIEKLIDRKNNIENKLKETDSIIRSLAKKTPDIKHKQQLKSIISNRKILYDKYEIIDSEIENLIKDSMHTMPYVLATKEVNEGIKVVIYNTEYIVPLKCEGGKFVFDKSSGNVVMLKPDAAPGTGLKKGRN</sequence>
<dbReference type="PANTHER" id="PTHR38032:SF1">
    <property type="entry name" value="RNA-BINDING PROTEIN KHPB N-TERMINAL DOMAIN-CONTAINING PROTEIN"/>
    <property type="match status" value="1"/>
</dbReference>
<protein>
    <recommendedName>
        <fullName evidence="2">Flagellar Assembly Protein A N-terminal region domain-containing protein</fullName>
    </recommendedName>
</protein>
<feature type="coiled-coil region" evidence="1">
    <location>
        <begin position="386"/>
        <end position="420"/>
    </location>
</feature>
<evidence type="ECO:0000313" key="3">
    <source>
        <dbReference type="EMBL" id="ADD67210.1"/>
    </source>
</evidence>
<dbReference type="EMBL" id="CP001968">
    <property type="protein sequence ID" value="ADD67210.1"/>
    <property type="molecule type" value="Genomic_DNA"/>
</dbReference>
<name>D4H3C6_DENA2</name>
<accession>D4H3C6</accession>
<dbReference type="STRING" id="522772.Dacet_0411"/>
<dbReference type="PaxDb" id="522772-Dacet_0411"/>
<dbReference type="InterPro" id="IPR005646">
    <property type="entry name" value="FapA"/>
</dbReference>
<dbReference type="PANTHER" id="PTHR38032">
    <property type="entry name" value="POLYMERASE-RELATED"/>
    <property type="match status" value="1"/>
</dbReference>
<dbReference type="HOGENOM" id="CLU_026157_1_1_0"/>
<feature type="domain" description="Flagellar Assembly Protein A N-terminal region" evidence="2">
    <location>
        <begin position="56"/>
        <end position="232"/>
    </location>
</feature>
<dbReference type="InParanoid" id="D4H3C6"/>
<dbReference type="AlphaFoldDB" id="D4H3C6"/>
<evidence type="ECO:0000259" key="2">
    <source>
        <dbReference type="Pfam" id="PF20250"/>
    </source>
</evidence>
<keyword evidence="4" id="KW-1185">Reference proteome</keyword>
<dbReference type="Pfam" id="PF03961">
    <property type="entry name" value="FapA"/>
    <property type="match status" value="1"/>
</dbReference>
<dbReference type="KEGG" id="dap:Dacet_0411"/>
<reference evidence="3 4" key="1">
    <citation type="journal article" date="2010" name="Stand. Genomic Sci.">
        <title>Complete genome sequence of Denitrovibrio acetiphilus type strain (N2460).</title>
        <authorList>
            <person name="Kiss H."/>
            <person name="Lang E."/>
            <person name="Lapidus A."/>
            <person name="Copeland A."/>
            <person name="Nolan M."/>
            <person name="Glavina Del Rio T."/>
            <person name="Chen F."/>
            <person name="Lucas S."/>
            <person name="Tice H."/>
            <person name="Cheng J.F."/>
            <person name="Han C."/>
            <person name="Goodwin L."/>
            <person name="Pitluck S."/>
            <person name="Liolios K."/>
            <person name="Pati A."/>
            <person name="Ivanova N."/>
            <person name="Mavromatis K."/>
            <person name="Chen A."/>
            <person name="Palaniappan K."/>
            <person name="Land M."/>
            <person name="Hauser L."/>
            <person name="Chang Y.J."/>
            <person name="Jeffries C.D."/>
            <person name="Detter J.C."/>
            <person name="Brettin T."/>
            <person name="Spring S."/>
            <person name="Rohde M."/>
            <person name="Goker M."/>
            <person name="Woyke T."/>
            <person name="Bristow J."/>
            <person name="Eisen J.A."/>
            <person name="Markowitz V."/>
            <person name="Hugenholtz P."/>
            <person name="Kyrpides N.C."/>
            <person name="Klenk H.P."/>
        </authorList>
    </citation>
    <scope>NUCLEOTIDE SEQUENCE [LARGE SCALE GENOMIC DNA]</scope>
    <source>
        <strain evidence="4">DSM 12809 / NBRC 114555 / N2460</strain>
    </source>
</reference>
<dbReference type="RefSeq" id="WP_013009754.1">
    <property type="nucleotide sequence ID" value="NC_013943.1"/>
</dbReference>
<dbReference type="Proteomes" id="UP000002012">
    <property type="component" value="Chromosome"/>
</dbReference>
<dbReference type="eggNOG" id="COG1315">
    <property type="taxonomic scope" value="Bacteria"/>
</dbReference>
<proteinExistence type="predicted"/>
<dbReference type="Pfam" id="PF20250">
    <property type="entry name" value="FapA_N"/>
    <property type="match status" value="1"/>
</dbReference>
<evidence type="ECO:0000313" key="4">
    <source>
        <dbReference type="Proteomes" id="UP000002012"/>
    </source>
</evidence>
<gene>
    <name evidence="3" type="ordered locus">Dacet_0411</name>
</gene>
<evidence type="ECO:0000256" key="1">
    <source>
        <dbReference type="SAM" id="Coils"/>
    </source>
</evidence>
<dbReference type="OrthoDB" id="9816426at2"/>
<dbReference type="InterPro" id="IPR046865">
    <property type="entry name" value="FapA_b_solenoid"/>
</dbReference>
<organism evidence="3 4">
    <name type="scientific">Denitrovibrio acetiphilus (strain DSM 12809 / NBRC 114555 / N2460)</name>
    <dbReference type="NCBI Taxonomy" id="522772"/>
    <lineage>
        <taxon>Bacteria</taxon>
        <taxon>Pseudomonadati</taxon>
        <taxon>Deferribacterota</taxon>
        <taxon>Deferribacteres</taxon>
        <taxon>Deferribacterales</taxon>
        <taxon>Geovibrionaceae</taxon>
        <taxon>Denitrovibrio</taxon>
    </lineage>
</organism>
<dbReference type="InterPro" id="IPR046866">
    <property type="entry name" value="FapA_N"/>
</dbReference>